<dbReference type="PROSITE" id="PS51229">
    <property type="entry name" value="DCUN1"/>
    <property type="match status" value="1"/>
</dbReference>
<gene>
    <name evidence="4" type="ORF">R9X50_00197400</name>
</gene>
<dbReference type="GO" id="GO:0097602">
    <property type="term" value="F:cullin family protein binding"/>
    <property type="evidence" value="ECO:0007669"/>
    <property type="project" value="TreeGrafter"/>
</dbReference>
<evidence type="ECO:0000259" key="3">
    <source>
        <dbReference type="PROSITE" id="PS51229"/>
    </source>
</evidence>
<dbReference type="InterPro" id="IPR014764">
    <property type="entry name" value="DCN-prot"/>
</dbReference>
<dbReference type="InterPro" id="IPR005176">
    <property type="entry name" value="PONY_dom"/>
</dbReference>
<keyword evidence="1" id="KW-0833">Ubl conjugation pathway</keyword>
<dbReference type="EMBL" id="CP138582">
    <property type="protein sequence ID" value="WPG99163.1"/>
    <property type="molecule type" value="Genomic_DNA"/>
</dbReference>
<protein>
    <recommendedName>
        <fullName evidence="2">Defective in cullin neddylation protein</fullName>
    </recommendedName>
</protein>
<sequence length="274" mass="30715">MPAAYTPQQKSAIQEFSGITQADKATAAKLLKSHDWNVGAAVNAYYSGNSASNPARAPLNKIFDSYRENAAEEPDEIGIDGTMKMLGQLQIEPDDVAALVFSEIVASPSLGKLTREGFVDGWSELFIDTLPKMRNFILQRRSELSTNADVFKNVYTHTFQLALQPGSKTLPIDMAVEFWRTLFAPPGFDWRTPNSPWLDWWLEFQSATRTKAVNKDLWKQTLAFARETVRDDTLSFWSDESSWPSVVDEFVGWVREEKHAGGAPGQDAMAVDER</sequence>
<dbReference type="GO" id="GO:0032182">
    <property type="term" value="F:ubiquitin-like protein binding"/>
    <property type="evidence" value="ECO:0007669"/>
    <property type="project" value="TreeGrafter"/>
</dbReference>
<dbReference type="GO" id="GO:0031624">
    <property type="term" value="F:ubiquitin conjugating enzyme binding"/>
    <property type="evidence" value="ECO:0007669"/>
    <property type="project" value="TreeGrafter"/>
</dbReference>
<dbReference type="InterPro" id="IPR042460">
    <property type="entry name" value="DCN1-like_PONY"/>
</dbReference>
<evidence type="ECO:0000313" key="4">
    <source>
        <dbReference type="EMBL" id="WPG99163.1"/>
    </source>
</evidence>
<accession>A0AAQ3M032</accession>
<dbReference type="GO" id="GO:0045116">
    <property type="term" value="P:protein neddylation"/>
    <property type="evidence" value="ECO:0007669"/>
    <property type="project" value="TreeGrafter"/>
</dbReference>
<name>A0AAQ3M032_9PEZI</name>
<proteinExistence type="predicted"/>
<dbReference type="GO" id="GO:0000151">
    <property type="term" value="C:ubiquitin ligase complex"/>
    <property type="evidence" value="ECO:0007669"/>
    <property type="project" value="TreeGrafter"/>
</dbReference>
<keyword evidence="5" id="KW-1185">Reference proteome</keyword>
<dbReference type="Gene3D" id="1.10.238.200">
    <property type="entry name" value="Cullin, PONY binding domain"/>
    <property type="match status" value="1"/>
</dbReference>
<dbReference type="Gene3D" id="1.10.8.10">
    <property type="entry name" value="DNA helicase RuvA subunit, C-terminal domain"/>
    <property type="match status" value="1"/>
</dbReference>
<reference evidence="4 5" key="1">
    <citation type="submission" date="2023-11" db="EMBL/GenBank/DDBJ databases">
        <title>An acidophilic fungus is an integral part of prey digestion in a carnivorous sundew plant.</title>
        <authorList>
            <person name="Tsai I.J."/>
        </authorList>
    </citation>
    <scope>NUCLEOTIDE SEQUENCE [LARGE SCALE GENOMIC DNA]</scope>
    <source>
        <strain evidence="4">169a</strain>
    </source>
</reference>
<feature type="domain" description="DCUN1" evidence="3">
    <location>
        <begin position="54"/>
        <end position="255"/>
    </location>
</feature>
<dbReference type="Gene3D" id="1.10.238.10">
    <property type="entry name" value="EF-hand"/>
    <property type="match status" value="1"/>
</dbReference>
<dbReference type="SUPFAM" id="SSF46934">
    <property type="entry name" value="UBA-like"/>
    <property type="match status" value="1"/>
</dbReference>
<dbReference type="InterPro" id="IPR009060">
    <property type="entry name" value="UBA-like_sf"/>
</dbReference>
<evidence type="ECO:0000256" key="1">
    <source>
        <dbReference type="ARBA" id="ARBA00022786"/>
    </source>
</evidence>
<dbReference type="Pfam" id="PF03556">
    <property type="entry name" value="Cullin_binding"/>
    <property type="match status" value="1"/>
</dbReference>
<evidence type="ECO:0000313" key="5">
    <source>
        <dbReference type="Proteomes" id="UP001303373"/>
    </source>
</evidence>
<dbReference type="PANTHER" id="PTHR12281:SF31">
    <property type="entry name" value="DCN1-LIKE PROTEIN 3"/>
    <property type="match status" value="1"/>
</dbReference>
<evidence type="ECO:0000256" key="2">
    <source>
        <dbReference type="RuleBase" id="RU410713"/>
    </source>
</evidence>
<dbReference type="PANTHER" id="PTHR12281">
    <property type="entry name" value="RP42 RELATED"/>
    <property type="match status" value="1"/>
</dbReference>
<dbReference type="Proteomes" id="UP001303373">
    <property type="component" value="Chromosome 3"/>
</dbReference>
<dbReference type="Pfam" id="PF14555">
    <property type="entry name" value="UBA_4"/>
    <property type="match status" value="1"/>
</dbReference>
<organism evidence="4 5">
    <name type="scientific">Acrodontium crateriforme</name>
    <dbReference type="NCBI Taxonomy" id="150365"/>
    <lineage>
        <taxon>Eukaryota</taxon>
        <taxon>Fungi</taxon>
        <taxon>Dikarya</taxon>
        <taxon>Ascomycota</taxon>
        <taxon>Pezizomycotina</taxon>
        <taxon>Dothideomycetes</taxon>
        <taxon>Dothideomycetidae</taxon>
        <taxon>Mycosphaerellales</taxon>
        <taxon>Teratosphaeriaceae</taxon>
        <taxon>Acrodontium</taxon>
    </lineage>
</organism>
<comment type="function">
    <text evidence="2">Neddylation of cullins play an essential role in the regulation of SCF-type complexes activity.</text>
</comment>
<dbReference type="AlphaFoldDB" id="A0AAQ3M032"/>